<dbReference type="GO" id="GO:0006995">
    <property type="term" value="P:cellular response to nitrogen starvation"/>
    <property type="evidence" value="ECO:0007669"/>
    <property type="project" value="UniProtKB-ARBA"/>
</dbReference>
<keyword evidence="4" id="KW-0964">Secreted</keyword>
<keyword evidence="5" id="KW-0372">Hormone</keyword>
<dbReference type="Proteomes" id="UP001497516">
    <property type="component" value="Chromosome 8"/>
</dbReference>
<evidence type="ECO:0000256" key="4">
    <source>
        <dbReference type="ARBA" id="ARBA00022525"/>
    </source>
</evidence>
<evidence type="ECO:0008006" key="12">
    <source>
        <dbReference type="Google" id="ProtNLM"/>
    </source>
</evidence>
<evidence type="ECO:0000256" key="8">
    <source>
        <dbReference type="SAM" id="MobiDB-lite"/>
    </source>
</evidence>
<dbReference type="AlphaFoldDB" id="A0AAV2GEW9"/>
<keyword evidence="11" id="KW-1185">Reference proteome</keyword>
<gene>
    <name evidence="10" type="ORF">LTRI10_LOCUS48272</name>
</gene>
<evidence type="ECO:0000256" key="3">
    <source>
        <dbReference type="ARBA" id="ARBA00022523"/>
    </source>
</evidence>
<comment type="similarity">
    <text evidence="2">Belongs to the C-terminally encoded plant signaling peptide (CEP) family.</text>
</comment>
<dbReference type="GO" id="GO:0048364">
    <property type="term" value="P:root development"/>
    <property type="evidence" value="ECO:0007669"/>
    <property type="project" value="InterPro"/>
</dbReference>
<feature type="compositionally biased region" description="Low complexity" evidence="8">
    <location>
        <begin position="71"/>
        <end position="87"/>
    </location>
</feature>
<keyword evidence="3" id="KW-0052">Apoplast</keyword>
<dbReference type="InterPro" id="IPR033250">
    <property type="entry name" value="CEP"/>
</dbReference>
<keyword evidence="7" id="KW-0379">Hydroxylation</keyword>
<dbReference type="GO" id="GO:1901371">
    <property type="term" value="P:regulation of leaf morphogenesis"/>
    <property type="evidence" value="ECO:0007669"/>
    <property type="project" value="TreeGrafter"/>
</dbReference>
<evidence type="ECO:0000256" key="6">
    <source>
        <dbReference type="ARBA" id="ARBA00022729"/>
    </source>
</evidence>
<evidence type="ECO:0000256" key="2">
    <source>
        <dbReference type="ARBA" id="ARBA00008963"/>
    </source>
</evidence>
<evidence type="ECO:0000313" key="11">
    <source>
        <dbReference type="Proteomes" id="UP001497516"/>
    </source>
</evidence>
<sequence length="111" mass="11542">MMIKPQPAAYSTCLLLLSIIILSHHIHSIEAARGFKLTQNTLDNSSNTSTKGSATVEVEDAVVTGPPPPVVATGEPQQQQPPSAAAPGRGTDDFRPTTPGHSPGVGHSTHN</sequence>
<evidence type="ECO:0000256" key="1">
    <source>
        <dbReference type="ARBA" id="ARBA00004271"/>
    </source>
</evidence>
<feature type="region of interest" description="Disordered" evidence="8">
    <location>
        <begin position="40"/>
        <end position="111"/>
    </location>
</feature>
<feature type="compositionally biased region" description="Polar residues" evidence="8">
    <location>
        <begin position="40"/>
        <end position="53"/>
    </location>
</feature>
<organism evidence="10 11">
    <name type="scientific">Linum trigynum</name>
    <dbReference type="NCBI Taxonomy" id="586398"/>
    <lineage>
        <taxon>Eukaryota</taxon>
        <taxon>Viridiplantae</taxon>
        <taxon>Streptophyta</taxon>
        <taxon>Embryophyta</taxon>
        <taxon>Tracheophyta</taxon>
        <taxon>Spermatophyta</taxon>
        <taxon>Magnoliopsida</taxon>
        <taxon>eudicotyledons</taxon>
        <taxon>Gunneridae</taxon>
        <taxon>Pentapetalae</taxon>
        <taxon>rosids</taxon>
        <taxon>fabids</taxon>
        <taxon>Malpighiales</taxon>
        <taxon>Linaceae</taxon>
        <taxon>Linum</taxon>
    </lineage>
</organism>
<accession>A0AAV2GEW9</accession>
<dbReference type="PANTHER" id="PTHR33348:SF39">
    <property type="entry name" value="PRECURSOR OF CEP5"/>
    <property type="match status" value="1"/>
</dbReference>
<evidence type="ECO:0000313" key="10">
    <source>
        <dbReference type="EMBL" id="CAL1408697.1"/>
    </source>
</evidence>
<reference evidence="10 11" key="1">
    <citation type="submission" date="2024-04" db="EMBL/GenBank/DDBJ databases">
        <authorList>
            <person name="Fracassetti M."/>
        </authorList>
    </citation>
    <scope>NUCLEOTIDE SEQUENCE [LARGE SCALE GENOMIC DNA]</scope>
</reference>
<dbReference type="PANTHER" id="PTHR33348">
    <property type="entry name" value="PRECURSOR OF CEP5"/>
    <property type="match status" value="1"/>
</dbReference>
<dbReference type="GO" id="GO:1902025">
    <property type="term" value="P:nitrate import"/>
    <property type="evidence" value="ECO:0007669"/>
    <property type="project" value="TreeGrafter"/>
</dbReference>
<proteinExistence type="inferred from homology"/>
<evidence type="ECO:0000256" key="9">
    <source>
        <dbReference type="SAM" id="SignalP"/>
    </source>
</evidence>
<protein>
    <recommendedName>
        <fullName evidence="12">Encoded peptide</fullName>
    </recommendedName>
</protein>
<feature type="signal peptide" evidence="9">
    <location>
        <begin position="1"/>
        <end position="31"/>
    </location>
</feature>
<name>A0AAV2GEW9_9ROSI</name>
<evidence type="ECO:0000256" key="5">
    <source>
        <dbReference type="ARBA" id="ARBA00022702"/>
    </source>
</evidence>
<dbReference type="GO" id="GO:0005179">
    <property type="term" value="F:hormone activity"/>
    <property type="evidence" value="ECO:0007669"/>
    <property type="project" value="UniProtKB-KW"/>
</dbReference>
<keyword evidence="6 9" id="KW-0732">Signal</keyword>
<dbReference type="GO" id="GO:2000280">
    <property type="term" value="P:regulation of root development"/>
    <property type="evidence" value="ECO:0007669"/>
    <property type="project" value="TreeGrafter"/>
</dbReference>
<dbReference type="EMBL" id="OZ034821">
    <property type="protein sequence ID" value="CAL1408697.1"/>
    <property type="molecule type" value="Genomic_DNA"/>
</dbReference>
<feature type="chain" id="PRO_5043909500" description="Encoded peptide" evidence="9">
    <location>
        <begin position="32"/>
        <end position="111"/>
    </location>
</feature>
<evidence type="ECO:0000256" key="7">
    <source>
        <dbReference type="ARBA" id="ARBA00023278"/>
    </source>
</evidence>
<dbReference type="GO" id="GO:0048046">
    <property type="term" value="C:apoplast"/>
    <property type="evidence" value="ECO:0007669"/>
    <property type="project" value="UniProtKB-SubCell"/>
</dbReference>
<comment type="subcellular location">
    <subcellularLocation>
        <location evidence="1">Secreted</location>
        <location evidence="1">Extracellular space</location>
        <location evidence="1">Apoplast</location>
    </subcellularLocation>
</comment>